<protein>
    <recommendedName>
        <fullName evidence="5">PCI domain-containing protein</fullName>
    </recommendedName>
</protein>
<dbReference type="GO" id="GO:0008180">
    <property type="term" value="C:COP9 signalosome"/>
    <property type="evidence" value="ECO:0007669"/>
    <property type="project" value="UniProtKB-KW"/>
</dbReference>
<evidence type="ECO:0000256" key="1">
    <source>
        <dbReference type="ARBA" id="ARBA00008482"/>
    </source>
</evidence>
<comment type="caution">
    <text evidence="6">The sequence shown here is derived from an EMBL/GenBank/DDBJ whole genome shotgun (WGS) entry which is preliminary data.</text>
</comment>
<accession>A0AAW1QIN8</accession>
<evidence type="ECO:0000313" key="7">
    <source>
        <dbReference type="Proteomes" id="UP001445335"/>
    </source>
</evidence>
<feature type="domain" description="PCI" evidence="5">
    <location>
        <begin position="1"/>
        <end position="155"/>
    </location>
</feature>
<evidence type="ECO:0000256" key="3">
    <source>
        <dbReference type="SAM" id="Coils"/>
    </source>
</evidence>
<dbReference type="InterPro" id="IPR000717">
    <property type="entry name" value="PCI_dom"/>
</dbReference>
<evidence type="ECO:0000313" key="6">
    <source>
        <dbReference type="EMBL" id="KAK9821317.1"/>
    </source>
</evidence>
<gene>
    <name evidence="6" type="ORF">WJX81_001047</name>
</gene>
<proteinExistence type="inferred from homology"/>
<name>A0AAW1QIN8_9CHLO</name>
<organism evidence="6 7">
    <name type="scientific">Elliptochloris bilobata</name>
    <dbReference type="NCBI Taxonomy" id="381761"/>
    <lineage>
        <taxon>Eukaryota</taxon>
        <taxon>Viridiplantae</taxon>
        <taxon>Chlorophyta</taxon>
        <taxon>core chlorophytes</taxon>
        <taxon>Trebouxiophyceae</taxon>
        <taxon>Trebouxiophyceae incertae sedis</taxon>
        <taxon>Elliptochloris clade</taxon>
        <taxon>Elliptochloris</taxon>
    </lineage>
</organism>
<keyword evidence="2" id="KW-0736">Signalosome</keyword>
<dbReference type="Proteomes" id="UP001445335">
    <property type="component" value="Unassembled WGS sequence"/>
</dbReference>
<evidence type="ECO:0000259" key="5">
    <source>
        <dbReference type="PROSITE" id="PS50250"/>
    </source>
</evidence>
<dbReference type="PANTHER" id="PTHR15350:SF5">
    <property type="entry name" value="COP9 SIGNALOSOME COMPLEX SUBUNIT 7"/>
    <property type="match status" value="1"/>
</dbReference>
<comment type="similarity">
    <text evidence="1">Belongs to the CSN7/EIF3M family. CSN7 subfamily.</text>
</comment>
<dbReference type="PANTHER" id="PTHR15350">
    <property type="entry name" value="COP9 SIGNALOSOME COMPLEX SUBUNIT 7/DENDRITIC CELL PROTEIN GA17"/>
    <property type="match status" value="1"/>
</dbReference>
<dbReference type="Pfam" id="PF22061">
    <property type="entry name" value="CSN7_HB_subdom"/>
    <property type="match status" value="1"/>
</dbReference>
<feature type="coiled-coil region" evidence="3">
    <location>
        <begin position="181"/>
        <end position="215"/>
    </location>
</feature>
<evidence type="ECO:0000256" key="2">
    <source>
        <dbReference type="ARBA" id="ARBA00022790"/>
    </source>
</evidence>
<keyword evidence="3" id="KW-0175">Coiled coil</keyword>
<evidence type="ECO:0000256" key="4">
    <source>
        <dbReference type="SAM" id="MobiDB-lite"/>
    </source>
</evidence>
<dbReference type="SMART" id="SM00088">
    <property type="entry name" value="PINT"/>
    <property type="match status" value="1"/>
</dbReference>
<feature type="region of interest" description="Disordered" evidence="4">
    <location>
        <begin position="237"/>
        <end position="279"/>
    </location>
</feature>
<dbReference type="Pfam" id="PF01399">
    <property type="entry name" value="PCI"/>
    <property type="match status" value="1"/>
</dbReference>
<dbReference type="AlphaFoldDB" id="A0AAW1QIN8"/>
<keyword evidence="7" id="KW-1185">Reference proteome</keyword>
<dbReference type="InterPro" id="IPR045237">
    <property type="entry name" value="COPS7/eIF3m"/>
</dbReference>
<feature type="compositionally biased region" description="Basic and acidic residues" evidence="4">
    <location>
        <begin position="249"/>
        <end position="273"/>
    </location>
</feature>
<dbReference type="PROSITE" id="PS50250">
    <property type="entry name" value="PCI"/>
    <property type="match status" value="1"/>
</dbReference>
<dbReference type="EMBL" id="JALJOU010000103">
    <property type="protein sequence ID" value="KAK9821317.1"/>
    <property type="molecule type" value="Genomic_DNA"/>
</dbReference>
<reference evidence="6 7" key="1">
    <citation type="journal article" date="2024" name="Nat. Commun.">
        <title>Phylogenomics reveals the evolutionary origins of lichenization in chlorophyte algae.</title>
        <authorList>
            <person name="Puginier C."/>
            <person name="Libourel C."/>
            <person name="Otte J."/>
            <person name="Skaloud P."/>
            <person name="Haon M."/>
            <person name="Grisel S."/>
            <person name="Petersen M."/>
            <person name="Berrin J.G."/>
            <person name="Delaux P.M."/>
            <person name="Dal Grande F."/>
            <person name="Keller J."/>
        </authorList>
    </citation>
    <scope>NUCLEOTIDE SEQUENCE [LARGE SCALE GENOMIC DNA]</scope>
    <source>
        <strain evidence="6 7">SAG 245.80</strain>
    </source>
</reference>
<sequence>MDGESKLEQFVLLSKGARGPALAKLIEKVTAEPGIFSFGALLDVPSVKELEGSDFAQAYQLLLLFAYGTWSDYKACAGSLPALTDRQRVKLKQLSVVSAAESSKVIPYAELMAALDVANIRELEDLLISECFYSGLVTGKLDQRRQCLRVADAASRDVRAGDLQPVLDGLAAWSDAAKHVAHALEERARDATAAVEAAAKSSADAEARVEEVRKALKAEAGGPGGSLAGGALQDAMQLDDAPSLEYTEEDHHDRLGEHRMGEHRTGGHSDRLGRPKRRR</sequence>